<evidence type="ECO:0000313" key="2">
    <source>
        <dbReference type="EMBL" id="JAH88714.1"/>
    </source>
</evidence>
<dbReference type="EMBL" id="GBXM01019863">
    <property type="protein sequence ID" value="JAH88714.1"/>
    <property type="molecule type" value="Transcribed_RNA"/>
</dbReference>
<name>A0A0E9WE90_ANGAN</name>
<sequence>MISIRSPTLASFPHRNGGDKSISRLQLVQKHRSTQTSKIFLMVIDASLIENAQYTSSSL</sequence>
<accession>A0A0E9WE90</accession>
<protein>
    <submittedName>
        <fullName evidence="2">Uncharacterized protein</fullName>
    </submittedName>
</protein>
<organism evidence="2">
    <name type="scientific">Anguilla anguilla</name>
    <name type="common">European freshwater eel</name>
    <name type="synonym">Muraena anguilla</name>
    <dbReference type="NCBI Taxonomy" id="7936"/>
    <lineage>
        <taxon>Eukaryota</taxon>
        <taxon>Metazoa</taxon>
        <taxon>Chordata</taxon>
        <taxon>Craniata</taxon>
        <taxon>Vertebrata</taxon>
        <taxon>Euteleostomi</taxon>
        <taxon>Actinopterygii</taxon>
        <taxon>Neopterygii</taxon>
        <taxon>Teleostei</taxon>
        <taxon>Anguilliformes</taxon>
        <taxon>Anguillidae</taxon>
        <taxon>Anguilla</taxon>
    </lineage>
</organism>
<reference evidence="2" key="1">
    <citation type="submission" date="2014-11" db="EMBL/GenBank/DDBJ databases">
        <authorList>
            <person name="Amaro Gonzalez C."/>
        </authorList>
    </citation>
    <scope>NUCLEOTIDE SEQUENCE</scope>
</reference>
<proteinExistence type="predicted"/>
<dbReference type="AlphaFoldDB" id="A0A0E9WE90"/>
<evidence type="ECO:0000256" key="1">
    <source>
        <dbReference type="SAM" id="MobiDB-lite"/>
    </source>
</evidence>
<feature type="region of interest" description="Disordered" evidence="1">
    <location>
        <begin position="1"/>
        <end position="21"/>
    </location>
</feature>
<reference evidence="2" key="2">
    <citation type="journal article" date="2015" name="Fish Shellfish Immunol.">
        <title>Early steps in the European eel (Anguilla anguilla)-Vibrio vulnificus interaction in the gills: Role of the RtxA13 toxin.</title>
        <authorList>
            <person name="Callol A."/>
            <person name="Pajuelo D."/>
            <person name="Ebbesson L."/>
            <person name="Teles M."/>
            <person name="MacKenzie S."/>
            <person name="Amaro C."/>
        </authorList>
    </citation>
    <scope>NUCLEOTIDE SEQUENCE</scope>
</reference>